<protein>
    <recommendedName>
        <fullName evidence="4">Lipoprotein</fullName>
    </recommendedName>
</protein>
<keyword evidence="3" id="KW-1185">Reference proteome</keyword>
<sequence>MKFMLPIVLVALLAACGETAPTAKQCGVYAIGPNQIKKILASQQSEPAPGRTAKADLPADFPTALLDPENFYRGMGVYCSADEARQALIDQKHQDWGVFEIESDWNNNVYKADDGAYHLRESAKIKKAVE</sequence>
<dbReference type="NCBIfam" id="NF041942">
    <property type="entry name" value="DVU2496_dom"/>
    <property type="match status" value="1"/>
</dbReference>
<accession>A0A6M8SQ38</accession>
<dbReference type="Proteomes" id="UP000504844">
    <property type="component" value="Chromosome"/>
</dbReference>
<dbReference type="AlphaFoldDB" id="A0A6M8SQ38"/>
<name>A0A6M8SQ38_9NEIS</name>
<evidence type="ECO:0000313" key="3">
    <source>
        <dbReference type="Proteomes" id="UP000504844"/>
    </source>
</evidence>
<dbReference type="RefSeq" id="WP_173532758.1">
    <property type="nucleotide sequence ID" value="NZ_CP054143.1"/>
</dbReference>
<organism evidence="2 3">
    <name type="scientific">Deefgea piscis</name>
    <dbReference type="NCBI Taxonomy" id="2739061"/>
    <lineage>
        <taxon>Bacteria</taxon>
        <taxon>Pseudomonadati</taxon>
        <taxon>Pseudomonadota</taxon>
        <taxon>Betaproteobacteria</taxon>
        <taxon>Neisseriales</taxon>
        <taxon>Chitinibacteraceae</taxon>
        <taxon>Deefgea</taxon>
    </lineage>
</organism>
<dbReference type="EMBL" id="CP054143">
    <property type="protein sequence ID" value="QKJ66254.1"/>
    <property type="molecule type" value="Genomic_DNA"/>
</dbReference>
<gene>
    <name evidence="2" type="ORF">HQN60_05720</name>
</gene>
<dbReference type="InterPro" id="IPR049649">
    <property type="entry name" value="DVU2496-like_C"/>
</dbReference>
<feature type="signal peptide" evidence="1">
    <location>
        <begin position="1"/>
        <end position="20"/>
    </location>
</feature>
<evidence type="ECO:0000256" key="1">
    <source>
        <dbReference type="SAM" id="SignalP"/>
    </source>
</evidence>
<dbReference type="KEGG" id="dee:HQN60_05720"/>
<proteinExistence type="predicted"/>
<feature type="chain" id="PRO_5026969087" description="Lipoprotein" evidence="1">
    <location>
        <begin position="21"/>
        <end position="130"/>
    </location>
</feature>
<evidence type="ECO:0008006" key="4">
    <source>
        <dbReference type="Google" id="ProtNLM"/>
    </source>
</evidence>
<keyword evidence="1" id="KW-0732">Signal</keyword>
<dbReference type="PROSITE" id="PS51257">
    <property type="entry name" value="PROKAR_LIPOPROTEIN"/>
    <property type="match status" value="1"/>
</dbReference>
<reference evidence="2 3" key="1">
    <citation type="submission" date="2020-05" db="EMBL/GenBank/DDBJ databases">
        <title>Complete genome sequence of Deefgea sp. D17.</title>
        <authorList>
            <person name="Bae J.-W."/>
            <person name="Han J.E."/>
        </authorList>
    </citation>
    <scope>NUCLEOTIDE SEQUENCE [LARGE SCALE GENOMIC DNA]</scope>
    <source>
        <strain evidence="2 3">D17</strain>
    </source>
</reference>
<evidence type="ECO:0000313" key="2">
    <source>
        <dbReference type="EMBL" id="QKJ66254.1"/>
    </source>
</evidence>